<reference evidence="2 3" key="1">
    <citation type="submission" date="2020-03" db="EMBL/GenBank/DDBJ databases">
        <authorList>
            <person name="Kim M.K."/>
        </authorList>
    </citation>
    <scope>NUCLEOTIDE SEQUENCE [LARGE SCALE GENOMIC DNA]</scope>
    <source>
        <strain evidence="2 3">BT328</strain>
    </source>
</reference>
<dbReference type="InterPro" id="IPR049503">
    <property type="entry name" value="AbiJ_NTD4"/>
</dbReference>
<dbReference type="EMBL" id="CP050063">
    <property type="protein sequence ID" value="QIP15720.1"/>
    <property type="molecule type" value="Genomic_DNA"/>
</dbReference>
<accession>A0A6G9ATI8</accession>
<dbReference type="AlphaFoldDB" id="A0A6G9ATI8"/>
<name>A0A6G9ATI8_9BACT</name>
<dbReference type="Pfam" id="PF18863">
    <property type="entry name" value="AbiJ_NTD4"/>
    <property type="match status" value="1"/>
</dbReference>
<feature type="domain" description="HEPN AbiJ-N-terminal" evidence="1">
    <location>
        <begin position="5"/>
        <end position="172"/>
    </location>
</feature>
<gene>
    <name evidence="2" type="ORF">G8759_25340</name>
</gene>
<dbReference type="RefSeq" id="WP_167214507.1">
    <property type="nucleotide sequence ID" value="NZ_CP050063.1"/>
</dbReference>
<evidence type="ECO:0000313" key="3">
    <source>
        <dbReference type="Proteomes" id="UP000501802"/>
    </source>
</evidence>
<organism evidence="2 3">
    <name type="scientific">Spirosoma aureum</name>
    <dbReference type="NCBI Taxonomy" id="2692134"/>
    <lineage>
        <taxon>Bacteria</taxon>
        <taxon>Pseudomonadati</taxon>
        <taxon>Bacteroidota</taxon>
        <taxon>Cytophagia</taxon>
        <taxon>Cytophagales</taxon>
        <taxon>Cytophagaceae</taxon>
        <taxon>Spirosoma</taxon>
    </lineage>
</organism>
<proteinExistence type="predicted"/>
<protein>
    <recommendedName>
        <fullName evidence="1">HEPN AbiJ-N-terminal domain-containing protein</fullName>
    </recommendedName>
</protein>
<sequence>MDTPSFQERFGLPKKGLQINSIDLRTKTRIWNELNQILWAAIIPGGDYTSLPETGSVKKYIYSLWSDVLGWDYRIMPNTRGSLIDSFKSYALWEKLKWSSFLLFIERALTNYLNILDTQGGYIIQGTVFEEYIDRVNEIFTEEACGYRFVGVYITPIIDEVEISEIEQAFTNTESLVTVKLHLKKALILLSDRENPDYNNSVKESISAMEALCRLIVKKPSAVMSQALDEVEKKSKIHPVLKSGLKNLYNWSSDASGVRHANKGGTGEDFNSAKLTLVLCSGLVNYLIAKSEDEGINLQS</sequence>
<keyword evidence="3" id="KW-1185">Reference proteome</keyword>
<dbReference type="KEGG" id="spib:G8759_25340"/>
<dbReference type="Proteomes" id="UP000501802">
    <property type="component" value="Chromosome"/>
</dbReference>
<evidence type="ECO:0000313" key="2">
    <source>
        <dbReference type="EMBL" id="QIP15720.1"/>
    </source>
</evidence>
<evidence type="ECO:0000259" key="1">
    <source>
        <dbReference type="Pfam" id="PF18863"/>
    </source>
</evidence>